<comment type="similarity">
    <text evidence="1">Belongs to the short-chain dehydrogenases/reductases (SDR) family.</text>
</comment>
<dbReference type="EMBL" id="OMOD01000163">
    <property type="protein sequence ID" value="SPF46598.1"/>
    <property type="molecule type" value="Genomic_DNA"/>
</dbReference>
<name>A0A2U3L407_9BACT</name>
<dbReference type="FunFam" id="3.40.50.720:FF:000240">
    <property type="entry name" value="SDR family oxidoreductase"/>
    <property type="match status" value="1"/>
</dbReference>
<reference evidence="5" key="1">
    <citation type="submission" date="2018-02" db="EMBL/GenBank/DDBJ databases">
        <authorList>
            <person name="Hausmann B."/>
        </authorList>
    </citation>
    <scope>NUCLEOTIDE SEQUENCE [LARGE SCALE GENOMIC DNA]</scope>
    <source>
        <strain evidence="5">Peat soil MAG SbA1</strain>
    </source>
</reference>
<dbReference type="Pfam" id="PF13561">
    <property type="entry name" value="adh_short_C2"/>
    <property type="match status" value="1"/>
</dbReference>
<protein>
    <submittedName>
        <fullName evidence="4">Gluconate 5-dehydrogenase</fullName>
        <ecNumber evidence="4">1.1.1.69</ecNumber>
    </submittedName>
</protein>
<dbReference type="InterPro" id="IPR020904">
    <property type="entry name" value="Sc_DH/Rdtase_CS"/>
</dbReference>
<dbReference type="PANTHER" id="PTHR42760:SF115">
    <property type="entry name" value="3-OXOACYL-[ACYL-CARRIER-PROTEIN] REDUCTASE FABG"/>
    <property type="match status" value="1"/>
</dbReference>
<evidence type="ECO:0000256" key="2">
    <source>
        <dbReference type="ARBA" id="ARBA00023002"/>
    </source>
</evidence>
<sequence>MGYSRLELTGKLAVVIGGTSGIGQAIARGLAEGGADVVPTARRLDLVKQAADQIESLGRKSLRIASDVTDRSSLEKLLQAAVEAFGKVDILINCAGFNQRAPTLDFPEADWNRLLDTNLTGTLRACQVFGRHMIQRRYGRIINIASMGSFLGLYEVAAYCASKAGVASLTKSLAIEWARHGVSVNAIAPGYFRTPLTEKLVTGTPRGEEILMRTPMKRFGELEELVGAAIFLASDAASFVTGTLLVVDGGFLASGVNQ</sequence>
<dbReference type="NCBIfam" id="NF005559">
    <property type="entry name" value="PRK07231.1"/>
    <property type="match status" value="1"/>
</dbReference>
<gene>
    <name evidence="4" type="primary">gno</name>
    <name evidence="4" type="ORF">SBA1_670004</name>
</gene>
<dbReference type="PRINTS" id="PR00080">
    <property type="entry name" value="SDRFAMILY"/>
</dbReference>
<dbReference type="AlphaFoldDB" id="A0A2U3L407"/>
<dbReference type="PANTHER" id="PTHR42760">
    <property type="entry name" value="SHORT-CHAIN DEHYDROGENASES/REDUCTASES FAMILY MEMBER"/>
    <property type="match status" value="1"/>
</dbReference>
<dbReference type="EC" id="1.1.1.69" evidence="4"/>
<dbReference type="Proteomes" id="UP000238701">
    <property type="component" value="Unassembled WGS sequence"/>
</dbReference>
<evidence type="ECO:0000256" key="1">
    <source>
        <dbReference type="ARBA" id="ARBA00006484"/>
    </source>
</evidence>
<organism evidence="4 5">
    <name type="scientific">Candidatus Sulfotelmatobacter kueseliae</name>
    <dbReference type="NCBI Taxonomy" id="2042962"/>
    <lineage>
        <taxon>Bacteria</taxon>
        <taxon>Pseudomonadati</taxon>
        <taxon>Acidobacteriota</taxon>
        <taxon>Terriglobia</taxon>
        <taxon>Terriglobales</taxon>
        <taxon>Candidatus Korobacteraceae</taxon>
        <taxon>Candidatus Sulfotelmatobacter</taxon>
    </lineage>
</organism>
<dbReference type="InterPro" id="IPR057326">
    <property type="entry name" value="KR_dom"/>
</dbReference>
<dbReference type="Gene3D" id="3.40.50.720">
    <property type="entry name" value="NAD(P)-binding Rossmann-like Domain"/>
    <property type="match status" value="1"/>
</dbReference>
<evidence type="ECO:0000259" key="3">
    <source>
        <dbReference type="SMART" id="SM00822"/>
    </source>
</evidence>
<dbReference type="InterPro" id="IPR036291">
    <property type="entry name" value="NAD(P)-bd_dom_sf"/>
</dbReference>
<dbReference type="PROSITE" id="PS00061">
    <property type="entry name" value="ADH_SHORT"/>
    <property type="match status" value="1"/>
</dbReference>
<proteinExistence type="inferred from homology"/>
<evidence type="ECO:0000313" key="4">
    <source>
        <dbReference type="EMBL" id="SPF46598.1"/>
    </source>
</evidence>
<feature type="domain" description="Ketoreductase" evidence="3">
    <location>
        <begin position="11"/>
        <end position="190"/>
    </location>
</feature>
<dbReference type="SUPFAM" id="SSF51735">
    <property type="entry name" value="NAD(P)-binding Rossmann-fold domains"/>
    <property type="match status" value="1"/>
</dbReference>
<evidence type="ECO:0000313" key="5">
    <source>
        <dbReference type="Proteomes" id="UP000238701"/>
    </source>
</evidence>
<dbReference type="InterPro" id="IPR002347">
    <property type="entry name" value="SDR_fam"/>
</dbReference>
<dbReference type="OrthoDB" id="9803333at2"/>
<dbReference type="SMART" id="SM00822">
    <property type="entry name" value="PKS_KR"/>
    <property type="match status" value="1"/>
</dbReference>
<dbReference type="GO" id="GO:0008874">
    <property type="term" value="F:gluconate 5-dehydrogenase activity"/>
    <property type="evidence" value="ECO:0007669"/>
    <property type="project" value="UniProtKB-EC"/>
</dbReference>
<dbReference type="PRINTS" id="PR00081">
    <property type="entry name" value="GDHRDH"/>
</dbReference>
<accession>A0A2U3L407</accession>
<dbReference type="GO" id="GO:0005975">
    <property type="term" value="P:carbohydrate metabolic process"/>
    <property type="evidence" value="ECO:0007669"/>
    <property type="project" value="UniProtKB-ARBA"/>
</dbReference>
<keyword evidence="2 4" id="KW-0560">Oxidoreductase</keyword>